<feature type="region of interest" description="Disordered" evidence="1">
    <location>
        <begin position="350"/>
        <end position="404"/>
    </location>
</feature>
<feature type="transmembrane region" description="Helical" evidence="2">
    <location>
        <begin position="1749"/>
        <end position="1770"/>
    </location>
</feature>
<evidence type="ECO:0000256" key="2">
    <source>
        <dbReference type="SAM" id="Phobius"/>
    </source>
</evidence>
<feature type="compositionally biased region" description="Polar residues" evidence="1">
    <location>
        <begin position="377"/>
        <end position="389"/>
    </location>
</feature>
<feature type="compositionally biased region" description="Polar residues" evidence="1">
    <location>
        <begin position="1360"/>
        <end position="1373"/>
    </location>
</feature>
<feature type="region of interest" description="Disordered" evidence="1">
    <location>
        <begin position="1788"/>
        <end position="1825"/>
    </location>
</feature>
<dbReference type="Pfam" id="PF01390">
    <property type="entry name" value="SEA"/>
    <property type="match status" value="2"/>
</dbReference>
<keyword evidence="2" id="KW-0472">Membrane</keyword>
<name>A0A1U7S4M4_ALLSI</name>
<feature type="compositionally biased region" description="Polar residues" evidence="1">
    <location>
        <begin position="350"/>
        <end position="367"/>
    </location>
</feature>
<feature type="compositionally biased region" description="Polar residues" evidence="1">
    <location>
        <begin position="165"/>
        <end position="174"/>
    </location>
</feature>
<feature type="compositionally biased region" description="Low complexity" evidence="1">
    <location>
        <begin position="1387"/>
        <end position="1399"/>
    </location>
</feature>
<feature type="region of interest" description="Disordered" evidence="1">
    <location>
        <begin position="1360"/>
        <end position="1399"/>
    </location>
</feature>
<protein>
    <submittedName>
        <fullName evidence="5">Mucin-17-like</fullName>
    </submittedName>
</protein>
<gene>
    <name evidence="5" type="primary">LOC102375306</name>
</gene>
<dbReference type="Gene3D" id="3.30.70.960">
    <property type="entry name" value="SEA domain"/>
    <property type="match status" value="1"/>
</dbReference>
<keyword evidence="2" id="KW-0812">Transmembrane</keyword>
<keyword evidence="4" id="KW-1185">Reference proteome</keyword>
<feature type="region of interest" description="Disordered" evidence="1">
    <location>
        <begin position="812"/>
        <end position="831"/>
    </location>
</feature>
<dbReference type="InterPro" id="IPR036364">
    <property type="entry name" value="SEA_dom_sf"/>
</dbReference>
<evidence type="ECO:0000313" key="4">
    <source>
        <dbReference type="Proteomes" id="UP000189705"/>
    </source>
</evidence>
<feature type="compositionally biased region" description="Polar residues" evidence="1">
    <location>
        <begin position="264"/>
        <end position="275"/>
    </location>
</feature>
<dbReference type="InParanoid" id="A0A1U7S4M4"/>
<accession>A0A1U7S4M4</accession>
<feature type="compositionally biased region" description="Polar residues" evidence="1">
    <location>
        <begin position="851"/>
        <end position="878"/>
    </location>
</feature>
<feature type="region of interest" description="Disordered" evidence="1">
    <location>
        <begin position="900"/>
        <end position="920"/>
    </location>
</feature>
<dbReference type="Proteomes" id="UP000189705">
    <property type="component" value="Unplaced"/>
</dbReference>
<dbReference type="OrthoDB" id="10070537at2759"/>
<feature type="compositionally biased region" description="Low complexity" evidence="1">
    <location>
        <begin position="1061"/>
        <end position="1074"/>
    </location>
</feature>
<dbReference type="PROSITE" id="PS50024">
    <property type="entry name" value="SEA"/>
    <property type="match status" value="2"/>
</dbReference>
<dbReference type="SUPFAM" id="SSF82671">
    <property type="entry name" value="SEA domain"/>
    <property type="match status" value="2"/>
</dbReference>
<evidence type="ECO:0000259" key="3">
    <source>
        <dbReference type="PROSITE" id="PS50024"/>
    </source>
</evidence>
<evidence type="ECO:0000313" key="5">
    <source>
        <dbReference type="RefSeq" id="XP_006029145.1"/>
    </source>
</evidence>
<dbReference type="InterPro" id="IPR000082">
    <property type="entry name" value="SEA_dom"/>
</dbReference>
<dbReference type="KEGG" id="asn:102375306"/>
<keyword evidence="2" id="KW-1133">Transmembrane helix</keyword>
<sequence length="1825" mass="193104">MGSSSKLSSIRFPMISQGAGPPKRDVTGQDTTMAHLRKRRKGALRVTLASALVTVNKGCWWQALLAILSCFFITSLAHDEGSSVVPHQTLPDLIPVLSCLQPDLLPFQNLTNGALVKPNQDLLNCTTERQTDSSTARSSLVHVVRATDQLYLPEDDGLDARRTDSGTPAASTGASRKLEASAAKNLVAQMLLTKTAVFSQIPSLLADVGSSRSEISMTGPTPTAELFKPSLDSASLTAHLSPASQLKEEMAIESLPNEKWGLSKASQSSPTTMASTPGLDQMTTKSSSTSIPTPPVGEVWQPSRSRKETSHLVLLITSPSVPTNPAAASMQDIWTRETNFPNGISAVIASSPSLPGNPRSASPTRLSSVAGHGPTDLAQSDSVPETQPGSLIPSPAAKERTVDSADSVVAIDQEPLPTELAHKLARTTTHLPASIPQSTNLPPATASVATLLSAKLMADTMSSAPLQTGNLTHFTEPPPPRSVMLLNASEGPTEEAESEEKPATARLSRAWLTKVTTTRWSMQPEWAGATEESSIPSDVLVLPLATTLADLPHASSVEDSVEAPSLHDARMDLLPTLSGDKRALALTTSLPSSKMPVDIIPSSLLAVTPEPPTLPGIPRVVSSPLPPAEAAVSSAPYLTRAAAEASTPDTAEMPKFSTFTVKHPSGPRELGTVPPTTESYLPMEHLDYKLKDHTDVWLGTGPDPTALSAQVLDLDTAGEHLAYEPEDNMAMLTGSSSDLTTSLGQVLDLGPAGVQTGSLRPVLAHTSNSLTVVPSTWAQVGVSGSGGTLASILWTLTHTAVLNERSVLSAVSPAVDSLPKKTTSHSPYHMLPVSKNTKAESSLFACYSRPSAGTSEANPSANATSATPYSELAGNTMSSEEEQMPAAVKAVTALPTAASELLGPSTDLPSSSTEPQVPPRQRPYALEAGLRTPTMPVGSASSRSPSSLLGMNSIPSMPVKVLPNALEEPFSVPLPSKMSRHASSITVTETDAPLFQGGTLGSTGRILFTDFAAARTEPILGPATTVAALTDLPSVIPPEWDHRLVGHLSMTLTSPKAKLLQSTSTASAQSSTAADPSKTNRHAATQTVGSRVTDASLAVMRNVTVLSRTSSPMASSVPEAPLVTAFPSKSTDGLAQSLPRQAYRLHLNAAVTNVAASSTGKPTLPTLRERKVTDVPAKPASPSMSISISSPVLAAEVATTMHMESKAQPVRSVTAEAAVPTGALFTSTSLTQSSSSTAPISETVSEAKPMAVTSYPSPSSVLLVSPAIASTGVKVHTGPSLQLPATLPTAASEPTWSTNCAETFCNGTTVPAWPAIHPTLAVSTHLLPTSPPPSTAKREPRILKRTMAARWNLTTAVTTKISKQEAATETGPASKQPVFQKHPPTLSWSTEGGSQTTSSSVQETAVHVFPLQFCLTGITYTEFLESKSSRTYKKLEREVMLTLNKMFSTYKNFLQTSILKFVNGSVIVKSEVLFQGGGPVPTNSDLIRTLLTGVEKEMDTFFDWRVDVQSIQSNGFSVKNLEPEKLSISLVALRLGSTVFGDVDGTSFLYRLKNEVIQSLGALYQVRNLSFVRLRNVKGDLEVRGEVYIDTHTHADVGQVLQALKGLANFSVDLTSLSVDGSRLSLQVFPISFTITNKMLKEELVDHSSVEHQDLTRDLADVLMHALRTYNSLLQVVIRDLLSGSLMCHGDVIFQPSAPSSMDVLKTLVDSVGPNDALAGSHFQVDPYSFIVADSQLEPPLVYPSLPGYGVAIIVCTLVVLAVILSLLCLKPKVFGWRDQIKIGSRRDPEAGMQTFEMDRPGFSSTTPEGHGRCSYAPGKQSARD</sequence>
<dbReference type="RefSeq" id="XP_006029145.1">
    <property type="nucleotide sequence ID" value="XM_006029083.1"/>
</dbReference>
<dbReference type="eggNOG" id="ENOG502QW16">
    <property type="taxonomic scope" value="Eukaryota"/>
</dbReference>
<dbReference type="SMART" id="SM00200">
    <property type="entry name" value="SEA"/>
    <property type="match status" value="2"/>
</dbReference>
<feature type="domain" description="SEA" evidence="3">
    <location>
        <begin position="1625"/>
        <end position="1737"/>
    </location>
</feature>
<feature type="region of interest" description="Disordered" evidence="1">
    <location>
        <begin position="1061"/>
        <end position="1088"/>
    </location>
</feature>
<organism evidence="4 5">
    <name type="scientific">Alligator sinensis</name>
    <name type="common">Chinese alligator</name>
    <dbReference type="NCBI Taxonomy" id="38654"/>
    <lineage>
        <taxon>Eukaryota</taxon>
        <taxon>Metazoa</taxon>
        <taxon>Chordata</taxon>
        <taxon>Craniata</taxon>
        <taxon>Vertebrata</taxon>
        <taxon>Euteleostomi</taxon>
        <taxon>Archelosauria</taxon>
        <taxon>Archosauria</taxon>
        <taxon>Crocodylia</taxon>
        <taxon>Alligatoridae</taxon>
        <taxon>Alligatorinae</taxon>
        <taxon>Alligator</taxon>
    </lineage>
</organism>
<proteinExistence type="predicted"/>
<feature type="region of interest" description="Disordered" evidence="1">
    <location>
        <begin position="261"/>
        <end position="305"/>
    </location>
</feature>
<evidence type="ECO:0000256" key="1">
    <source>
        <dbReference type="SAM" id="MobiDB-lite"/>
    </source>
</evidence>
<feature type="region of interest" description="Disordered" evidence="1">
    <location>
        <begin position="154"/>
        <end position="176"/>
    </location>
</feature>
<feature type="region of interest" description="Disordered" evidence="1">
    <location>
        <begin position="850"/>
        <end position="886"/>
    </location>
</feature>
<feature type="domain" description="SEA" evidence="3">
    <location>
        <begin position="1405"/>
        <end position="1518"/>
    </location>
</feature>
<reference evidence="5" key="1">
    <citation type="submission" date="2025-08" db="UniProtKB">
        <authorList>
            <consortium name="RefSeq"/>
        </authorList>
    </citation>
    <scope>IDENTIFICATION</scope>
</reference>
<dbReference type="GeneID" id="102375306"/>